<evidence type="ECO:0000313" key="1">
    <source>
        <dbReference type="EMBL" id="KAG0417236.1"/>
    </source>
</evidence>
<reference evidence="1 2" key="1">
    <citation type="journal article" date="2020" name="Cell">
        <title>Large-Scale Comparative Analyses of Tick Genomes Elucidate Their Genetic Diversity and Vector Capacities.</title>
        <authorList>
            <consortium name="Tick Genome and Microbiome Consortium (TIGMIC)"/>
            <person name="Jia N."/>
            <person name="Wang J."/>
            <person name="Shi W."/>
            <person name="Du L."/>
            <person name="Sun Y."/>
            <person name="Zhan W."/>
            <person name="Jiang J.F."/>
            <person name="Wang Q."/>
            <person name="Zhang B."/>
            <person name="Ji P."/>
            <person name="Bell-Sakyi L."/>
            <person name="Cui X.M."/>
            <person name="Yuan T.T."/>
            <person name="Jiang B.G."/>
            <person name="Yang W.F."/>
            <person name="Lam T.T."/>
            <person name="Chang Q.C."/>
            <person name="Ding S.J."/>
            <person name="Wang X.J."/>
            <person name="Zhu J.G."/>
            <person name="Ruan X.D."/>
            <person name="Zhao L."/>
            <person name="Wei J.T."/>
            <person name="Ye R.Z."/>
            <person name="Que T.C."/>
            <person name="Du C.H."/>
            <person name="Zhou Y.H."/>
            <person name="Cheng J.X."/>
            <person name="Dai P.F."/>
            <person name="Guo W.B."/>
            <person name="Han X.H."/>
            <person name="Huang E.J."/>
            <person name="Li L.F."/>
            <person name="Wei W."/>
            <person name="Gao Y.C."/>
            <person name="Liu J.Z."/>
            <person name="Shao H.Z."/>
            <person name="Wang X."/>
            <person name="Wang C.C."/>
            <person name="Yang T.C."/>
            <person name="Huo Q.B."/>
            <person name="Li W."/>
            <person name="Chen H.Y."/>
            <person name="Chen S.E."/>
            <person name="Zhou L.G."/>
            <person name="Ni X.B."/>
            <person name="Tian J.H."/>
            <person name="Sheng Y."/>
            <person name="Liu T."/>
            <person name="Pan Y.S."/>
            <person name="Xia L.Y."/>
            <person name="Li J."/>
            <person name="Zhao F."/>
            <person name="Cao W.C."/>
        </authorList>
    </citation>
    <scope>NUCLEOTIDE SEQUENCE [LARGE SCALE GENOMIC DNA]</scope>
    <source>
        <strain evidence="1">Iper-2018</strain>
    </source>
</reference>
<gene>
    <name evidence="1" type="ORF">HPB47_005771</name>
</gene>
<keyword evidence="2" id="KW-1185">Reference proteome</keyword>
<sequence>MAFVDTGGSRDKGGYLDQVKEIADPTGHTPSATGADTQGSELSAFKGPENADTDDNSQGTMKGDEIADEASSTETENQCARDICMEEESNLEDPTSSETTTSSDQQPSSLVGGAPDGTDGSKLSSATPSRSSDQQCYCGKERNLSIVELQCIACLKWFHDTCLSLPLGKCVPFMTNYTFSCKLCNPAGTENFSKKQSNFNQMCVTALANLIQKSRSEGTNRVLFSKDREIIPFIERNWENMTTVPRRIKQTWHTTVYKTMTKDMDVFVCEEKTESGEITGAHPYFGLILTDLEKISPNYESLVRSGQGRNLDTQFSSGNPVPMKGRGTKRKLPGEGQTATSGKKVKSDLVMPKLPPNGYPLEHPYNKDGYRYILAEPDPHAPFRQEFDDSTDWAGKPIPAGSTASCSHPRCCWPCMTACIAPQLKLSDDRLSVTGEKGYCMIRATHGVEEGSWYFEVSIEDMPENSATRIGWSQALANLQAPLGYDRFGYSWRSRKGTRFHESRGYHYSDEGYGAGDTLGFLIQLPRSKEKEGRLILPDAFKDRPLVKFKSYLYYEEKDEVQQAIKTLRPLPGSRIAFYKNGKCVGTAWQDVNEGTYYPAVSLYKNCTVRFNFGPDFKHMPRDVPCLGINEIVNRTIIQQTVSDLLYLVENERQLKLDATCF</sequence>
<protein>
    <submittedName>
        <fullName evidence="1">Uncharacterized protein</fullName>
    </submittedName>
</protein>
<dbReference type="Proteomes" id="UP000805193">
    <property type="component" value="Unassembled WGS sequence"/>
</dbReference>
<name>A0AC60PC79_IXOPE</name>
<proteinExistence type="predicted"/>
<evidence type="ECO:0000313" key="2">
    <source>
        <dbReference type="Proteomes" id="UP000805193"/>
    </source>
</evidence>
<accession>A0AC60PC79</accession>
<organism evidence="1 2">
    <name type="scientific">Ixodes persulcatus</name>
    <name type="common">Taiga tick</name>
    <dbReference type="NCBI Taxonomy" id="34615"/>
    <lineage>
        <taxon>Eukaryota</taxon>
        <taxon>Metazoa</taxon>
        <taxon>Ecdysozoa</taxon>
        <taxon>Arthropoda</taxon>
        <taxon>Chelicerata</taxon>
        <taxon>Arachnida</taxon>
        <taxon>Acari</taxon>
        <taxon>Parasitiformes</taxon>
        <taxon>Ixodida</taxon>
        <taxon>Ixodoidea</taxon>
        <taxon>Ixodidae</taxon>
        <taxon>Ixodinae</taxon>
        <taxon>Ixodes</taxon>
    </lineage>
</organism>
<dbReference type="EMBL" id="JABSTQ010010865">
    <property type="protein sequence ID" value="KAG0417236.1"/>
    <property type="molecule type" value="Genomic_DNA"/>
</dbReference>
<comment type="caution">
    <text evidence="1">The sequence shown here is derived from an EMBL/GenBank/DDBJ whole genome shotgun (WGS) entry which is preliminary data.</text>
</comment>